<protein>
    <submittedName>
        <fullName evidence="2">Alkaline nuclease</fullName>
    </submittedName>
</protein>
<dbReference type="CDD" id="cd22343">
    <property type="entry name" value="PDDEXK_lambda_exonuclease-like"/>
    <property type="match status" value="1"/>
</dbReference>
<organism evidence="2 3">
    <name type="scientific">Frankliniella fusca</name>
    <dbReference type="NCBI Taxonomy" id="407009"/>
    <lineage>
        <taxon>Eukaryota</taxon>
        <taxon>Metazoa</taxon>
        <taxon>Ecdysozoa</taxon>
        <taxon>Arthropoda</taxon>
        <taxon>Hexapoda</taxon>
        <taxon>Insecta</taxon>
        <taxon>Pterygota</taxon>
        <taxon>Neoptera</taxon>
        <taxon>Paraneoptera</taxon>
        <taxon>Thysanoptera</taxon>
        <taxon>Terebrantia</taxon>
        <taxon>Thripoidea</taxon>
        <taxon>Thripidae</taxon>
        <taxon>Frankliniella</taxon>
    </lineage>
</organism>
<dbReference type="InterPro" id="IPR011604">
    <property type="entry name" value="PDDEXK-like_dom_sf"/>
</dbReference>
<reference evidence="2" key="1">
    <citation type="submission" date="2021-07" db="EMBL/GenBank/DDBJ databases">
        <authorList>
            <person name="Catto M.A."/>
            <person name="Jacobson A."/>
            <person name="Kennedy G."/>
            <person name="Labadie P."/>
            <person name="Hunt B.G."/>
            <person name="Srinivasan R."/>
        </authorList>
    </citation>
    <scope>NUCLEOTIDE SEQUENCE</scope>
    <source>
        <strain evidence="2">PL_HMW_Pooled</strain>
        <tissue evidence="2">Head</tissue>
    </source>
</reference>
<dbReference type="GO" id="GO:0006281">
    <property type="term" value="P:DNA repair"/>
    <property type="evidence" value="ECO:0007669"/>
    <property type="project" value="UniProtKB-ARBA"/>
</dbReference>
<dbReference type="EMBL" id="JAHWGI010001430">
    <property type="protein sequence ID" value="KAK3931750.1"/>
    <property type="molecule type" value="Genomic_DNA"/>
</dbReference>
<dbReference type="PANTHER" id="PTHR46609:SF8">
    <property type="entry name" value="YQAJ VIRAL RECOMBINASE DOMAIN-CONTAINING PROTEIN"/>
    <property type="match status" value="1"/>
</dbReference>
<feature type="domain" description="YqaJ viral recombinase" evidence="1">
    <location>
        <begin position="78"/>
        <end position="149"/>
    </location>
</feature>
<evidence type="ECO:0000259" key="1">
    <source>
        <dbReference type="Pfam" id="PF09588"/>
    </source>
</evidence>
<gene>
    <name evidence="2" type="ORF">KUF71_008969</name>
</gene>
<dbReference type="AlphaFoldDB" id="A0AAE1I2I7"/>
<dbReference type="SUPFAM" id="SSF52980">
    <property type="entry name" value="Restriction endonuclease-like"/>
    <property type="match status" value="1"/>
</dbReference>
<evidence type="ECO:0000313" key="2">
    <source>
        <dbReference type="EMBL" id="KAK3931750.1"/>
    </source>
</evidence>
<dbReference type="InterPro" id="IPR019080">
    <property type="entry name" value="YqaJ_viral_recombinase"/>
</dbReference>
<dbReference type="InterPro" id="IPR011335">
    <property type="entry name" value="Restrct_endonuc-II-like"/>
</dbReference>
<accession>A0AAE1I2I7</accession>
<dbReference type="Gene3D" id="3.90.320.10">
    <property type="match status" value="1"/>
</dbReference>
<dbReference type="InterPro" id="IPR051703">
    <property type="entry name" value="NF-kappa-B_Signaling_Reg"/>
</dbReference>
<proteinExistence type="predicted"/>
<evidence type="ECO:0000313" key="3">
    <source>
        <dbReference type="Proteomes" id="UP001219518"/>
    </source>
</evidence>
<reference evidence="2" key="2">
    <citation type="journal article" date="2023" name="BMC Genomics">
        <title>Pest status, molecular evolution, and epigenetic factors derived from the genome assembly of Frankliniella fusca, a thysanopteran phytovirus vector.</title>
        <authorList>
            <person name="Catto M.A."/>
            <person name="Labadie P.E."/>
            <person name="Jacobson A.L."/>
            <person name="Kennedy G.G."/>
            <person name="Srinivasan R."/>
            <person name="Hunt B.G."/>
        </authorList>
    </citation>
    <scope>NUCLEOTIDE SEQUENCE</scope>
    <source>
        <strain evidence="2">PL_HMW_Pooled</strain>
    </source>
</reference>
<dbReference type="PANTHER" id="PTHR46609">
    <property type="entry name" value="EXONUCLEASE, PHAGE-TYPE/RECB, C-TERMINAL DOMAIN-CONTAINING PROTEIN"/>
    <property type="match status" value="1"/>
</dbReference>
<comment type="caution">
    <text evidence="2">The sequence shown here is derived from an EMBL/GenBank/DDBJ whole genome shotgun (WGS) entry which is preliminary data.</text>
</comment>
<dbReference type="Proteomes" id="UP001219518">
    <property type="component" value="Unassembled WGS sequence"/>
</dbReference>
<dbReference type="Pfam" id="PF09588">
    <property type="entry name" value="YqaJ"/>
    <property type="match status" value="1"/>
</dbReference>
<name>A0AAE1I2I7_9NEOP</name>
<sequence length="240" mass="27123">MCGDGGAGFMWLMSPEPVAGETSTTVLSVAAVSDNIKSSAFQEAKDKARYLQDRVKVTLQVIKDVAAATVDQTKCPLWQHLRIGIITASNFGDVIKVINSKRKPCASLMKKWTESRGLKKIHSIAWGIGNEATARLEFEEKMNVKVNQLLPLASPVGSDFIIEIKCPYSLRKTKYLKKSLSRIPDRKSEEYIVHWSEKHQEYIISEAHDYYNQIQGQLHITQRELCYLVIWAPSDKENPL</sequence>
<keyword evidence="3" id="KW-1185">Reference proteome</keyword>